<dbReference type="Pfam" id="PF00702">
    <property type="entry name" value="Hydrolase"/>
    <property type="match status" value="1"/>
</dbReference>
<dbReference type="InterPro" id="IPR006439">
    <property type="entry name" value="HAD-SF_hydro_IA"/>
</dbReference>
<reference evidence="2 3" key="1">
    <citation type="submission" date="2017-03" db="EMBL/GenBank/DDBJ databases">
        <title>Complete genome sequence of Blastomonas fulva degrading microcsystin LR.</title>
        <authorList>
            <person name="Lee H.-g."/>
            <person name="Jin L."/>
            <person name="oh H.-M."/>
        </authorList>
    </citation>
    <scope>NUCLEOTIDE SEQUENCE [LARGE SCALE GENOMIC DNA]</scope>
    <source>
        <strain evidence="2 3">T2</strain>
    </source>
</reference>
<keyword evidence="3" id="KW-1185">Reference proteome</keyword>
<dbReference type="EMBL" id="CP020083">
    <property type="protein sequence ID" value="ASR52729.1"/>
    <property type="molecule type" value="Genomic_DNA"/>
</dbReference>
<dbReference type="Proteomes" id="UP000258016">
    <property type="component" value="Chromosome"/>
</dbReference>
<dbReference type="NCBIfam" id="TIGR01509">
    <property type="entry name" value="HAD-SF-IA-v3"/>
    <property type="match status" value="1"/>
</dbReference>
<organism evidence="2 3">
    <name type="scientific">Blastomonas fulva</name>
    <dbReference type="NCBI Taxonomy" id="1550728"/>
    <lineage>
        <taxon>Bacteria</taxon>
        <taxon>Pseudomonadati</taxon>
        <taxon>Pseudomonadota</taxon>
        <taxon>Alphaproteobacteria</taxon>
        <taxon>Sphingomonadales</taxon>
        <taxon>Sphingomonadaceae</taxon>
        <taxon>Blastomonas</taxon>
    </lineage>
</organism>
<dbReference type="SFLD" id="SFLDS00003">
    <property type="entry name" value="Haloacid_Dehalogenase"/>
    <property type="match status" value="1"/>
</dbReference>
<name>A0ABM6MA23_9SPHN</name>
<dbReference type="InterPro" id="IPR036412">
    <property type="entry name" value="HAD-like_sf"/>
</dbReference>
<evidence type="ECO:0000313" key="3">
    <source>
        <dbReference type="Proteomes" id="UP000258016"/>
    </source>
</evidence>
<dbReference type="PRINTS" id="PR00413">
    <property type="entry name" value="HADHALOGNASE"/>
</dbReference>
<dbReference type="InterPro" id="IPR011945">
    <property type="entry name" value="HAD-SF_ppase_IA/epoxid_hydro_N"/>
</dbReference>
<dbReference type="InterPro" id="IPR023198">
    <property type="entry name" value="PGP-like_dom2"/>
</dbReference>
<evidence type="ECO:0000313" key="2">
    <source>
        <dbReference type="EMBL" id="ASR52729.1"/>
    </source>
</evidence>
<dbReference type="PANTHER" id="PTHR47829:SF1">
    <property type="entry name" value="HAD FAMILY PHOSPHATASE"/>
    <property type="match status" value="1"/>
</dbReference>
<dbReference type="SFLD" id="SFLDG01129">
    <property type="entry name" value="C1.5:_HAD__Beta-PGM__Phosphata"/>
    <property type="match status" value="1"/>
</dbReference>
<dbReference type="PANTHER" id="PTHR47829">
    <property type="entry name" value="HYDROLASE, PUTATIVE (AFU_ORTHOLOGUE AFUA_1G12880)-RELATED"/>
    <property type="match status" value="1"/>
</dbReference>
<dbReference type="InterPro" id="IPR023214">
    <property type="entry name" value="HAD_sf"/>
</dbReference>
<dbReference type="InterPro" id="IPR052898">
    <property type="entry name" value="ACAD10-like"/>
</dbReference>
<dbReference type="Gene3D" id="1.10.150.240">
    <property type="entry name" value="Putative phosphatase, domain 2"/>
    <property type="match status" value="1"/>
</dbReference>
<accession>A0ABM6MA23</accession>
<dbReference type="Gene3D" id="3.40.50.1000">
    <property type="entry name" value="HAD superfamily/HAD-like"/>
    <property type="match status" value="1"/>
</dbReference>
<proteinExistence type="predicted"/>
<dbReference type="GO" id="GO:0016787">
    <property type="term" value="F:hydrolase activity"/>
    <property type="evidence" value="ECO:0007669"/>
    <property type="project" value="UniProtKB-KW"/>
</dbReference>
<sequence length="219" mass="23162">MTFSAVIFDFGGVITSSPFEAFNRLEAERGLPRDCIRRINATNPDDNAWARFERAEIDASAFDTAFAAEAAALGLEISGADVISCLAGDVRPRMVAALDALKGAGYTLGCITNNVRAGKGSAMVFDDSRAAQIAAIMARFDHVIESSKAGVRKPDPRIYAMMCDALEVAPKACIYLDDLGVNCKPAAAMGMAAIKVTGETQALADLRALLGLPGDWPRA</sequence>
<protein>
    <submittedName>
        <fullName evidence="2">HAD family hydrolase</fullName>
    </submittedName>
</protein>
<dbReference type="SUPFAM" id="SSF56784">
    <property type="entry name" value="HAD-like"/>
    <property type="match status" value="1"/>
</dbReference>
<gene>
    <name evidence="2" type="ORF">B5J99_15715</name>
</gene>
<dbReference type="RefSeq" id="WP_117352922.1">
    <property type="nucleotide sequence ID" value="NZ_CP020083.1"/>
</dbReference>
<dbReference type="NCBIfam" id="TIGR02247">
    <property type="entry name" value="HAD-1A3-hyp"/>
    <property type="match status" value="1"/>
</dbReference>
<keyword evidence="1" id="KW-0007">Acetylation</keyword>
<dbReference type="CDD" id="cd02603">
    <property type="entry name" value="HAD_sEH-N_like"/>
    <property type="match status" value="1"/>
</dbReference>
<evidence type="ECO:0000256" key="1">
    <source>
        <dbReference type="ARBA" id="ARBA00022990"/>
    </source>
</evidence>
<dbReference type="GeneID" id="303487035"/>
<keyword evidence="2" id="KW-0378">Hydrolase</keyword>